<evidence type="ECO:0008006" key="2">
    <source>
        <dbReference type="Google" id="ProtNLM"/>
    </source>
</evidence>
<proteinExistence type="predicted"/>
<protein>
    <recommendedName>
        <fullName evidence="2">SGNH hydrolase-type esterase domain-containing protein</fullName>
    </recommendedName>
</protein>
<organism evidence="1">
    <name type="scientific">marine metagenome</name>
    <dbReference type="NCBI Taxonomy" id="408172"/>
    <lineage>
        <taxon>unclassified sequences</taxon>
        <taxon>metagenomes</taxon>
        <taxon>ecological metagenomes</taxon>
    </lineage>
</organism>
<dbReference type="InterPro" id="IPR036514">
    <property type="entry name" value="SGNH_hydro_sf"/>
</dbReference>
<feature type="non-terminal residue" evidence="1">
    <location>
        <position position="1"/>
    </location>
</feature>
<dbReference type="SUPFAM" id="SSF52266">
    <property type="entry name" value="SGNH hydrolase"/>
    <property type="match status" value="1"/>
</dbReference>
<sequence>YQRYVAGELRPDVVVLAFFNGNDIRDNMVQTSNGEILSPALVGDFRVTRNPAIRSLEIVPDPLSGAGVPLASGMGWIQRSSLLGRLLIGRLTLLLARQQADLRQLDPRNLYHYYEIGLFQERTDPTFVEAKRLTLTCLRRLEEQVKEDNAELLVVAIPSRNQVDPEAWSRTVDELGVKLEALGTLNMDAPGQVIRESCRSLGVPFVDLTQAFREHPDPASLYLVTHLSTMGHTFTAEHIEHL</sequence>
<dbReference type="AlphaFoldDB" id="A0A382ZDX2"/>
<accession>A0A382ZDX2</accession>
<evidence type="ECO:0000313" key="1">
    <source>
        <dbReference type="EMBL" id="SVD92908.1"/>
    </source>
</evidence>
<reference evidence="1" key="1">
    <citation type="submission" date="2018-05" db="EMBL/GenBank/DDBJ databases">
        <authorList>
            <person name="Lanie J.A."/>
            <person name="Ng W.-L."/>
            <person name="Kazmierczak K.M."/>
            <person name="Andrzejewski T.M."/>
            <person name="Davidsen T.M."/>
            <person name="Wayne K.J."/>
            <person name="Tettelin H."/>
            <person name="Glass J.I."/>
            <person name="Rusch D."/>
            <person name="Podicherti R."/>
            <person name="Tsui H.-C.T."/>
            <person name="Winkler M.E."/>
        </authorList>
    </citation>
    <scope>NUCLEOTIDE SEQUENCE</scope>
</reference>
<dbReference type="EMBL" id="UINC01182602">
    <property type="protein sequence ID" value="SVD92908.1"/>
    <property type="molecule type" value="Genomic_DNA"/>
</dbReference>
<gene>
    <name evidence="1" type="ORF">METZ01_LOCUS445762</name>
</gene>
<dbReference type="Gene3D" id="3.40.50.1110">
    <property type="entry name" value="SGNH hydrolase"/>
    <property type="match status" value="1"/>
</dbReference>
<name>A0A382ZDX2_9ZZZZ</name>